<feature type="transmembrane region" description="Helical" evidence="1">
    <location>
        <begin position="574"/>
        <end position="592"/>
    </location>
</feature>
<evidence type="ECO:0000313" key="5">
    <source>
        <dbReference type="Proteomes" id="UP000018208"/>
    </source>
</evidence>
<evidence type="ECO:0000256" key="2">
    <source>
        <dbReference type="SAM" id="SignalP"/>
    </source>
</evidence>
<sequence>MNSTINFLLLTSLQTTLNYTYCLKAENSLQKQPSVFQNLQHFAVEAQFYSCTDPTPTKFAYYDVYQHAYLIDNKIASYQPSKDFMLEIRKVVNLKFNLWKFCMQINDFNVKYYNYQKRLQRDSETEKTVSIQSYIYNNANLLIQFENLYEILAIWNLNFTLLQFNISFDLDKQLEYAYNQFLKESEKLDLSNLNIIQKEFLDFLVKTVKNQSFQPSFSILEFKNYNGLIYSSWDLYNYVKHGVFQVKNINMIKLQRNQRNLVSYQEIVPNLRKISTLKVKNSCIEFIFNEVLDFSCEIDGRNCDLEMILVGEVTVQINGINQIIIARNQLPLWRILSQHSPIFNYFNLFETQSIIYKKNIGEHDIKMYNQIVFFSKNDKKFNYPIQFNQQGNLIKFSQKLELIFCNQKQQTLLQNANYSITLPNEEGQLFAIINQNYIKINITSLYQIEYTVVSIIYNSQLITEINFKNPFSGIIMVFISNQKQNIYNVTEQTLVQIIIDQFATTYTFILSTEQGFNNFDVLFDELENIEPEIRLQQYSQNVADNKLIKTGYAENQVATTKYSFDEQIVKNSQFVIDLALTQLVIITIFIIIKVKLK</sequence>
<keyword evidence="1" id="KW-0812">Transmembrane</keyword>
<evidence type="ECO:0000313" key="4">
    <source>
        <dbReference type="EMBL" id="KAH0576942.1"/>
    </source>
</evidence>
<dbReference type="Proteomes" id="UP000018208">
    <property type="component" value="Unassembled WGS sequence"/>
</dbReference>
<dbReference type="VEuPathDB" id="GiardiaDB:SS50377_20288"/>
<gene>
    <name evidence="3" type="ORF">SS50377_14921</name>
    <name evidence="4" type="ORF">SS50377_20288</name>
</gene>
<organism evidence="3">
    <name type="scientific">Spironucleus salmonicida</name>
    <dbReference type="NCBI Taxonomy" id="348837"/>
    <lineage>
        <taxon>Eukaryota</taxon>
        <taxon>Metamonada</taxon>
        <taxon>Diplomonadida</taxon>
        <taxon>Hexamitidae</taxon>
        <taxon>Hexamitinae</taxon>
        <taxon>Spironucleus</taxon>
    </lineage>
</organism>
<evidence type="ECO:0000256" key="1">
    <source>
        <dbReference type="SAM" id="Phobius"/>
    </source>
</evidence>
<protein>
    <recommendedName>
        <fullName evidence="6">Transmembrane protein</fullName>
    </recommendedName>
</protein>
<keyword evidence="1" id="KW-1133">Transmembrane helix</keyword>
<feature type="chain" id="PRO_5004749097" description="Transmembrane protein" evidence="2">
    <location>
        <begin position="23"/>
        <end position="597"/>
    </location>
</feature>
<evidence type="ECO:0000313" key="3">
    <source>
        <dbReference type="EMBL" id="EST45342.1"/>
    </source>
</evidence>
<keyword evidence="2" id="KW-0732">Signal</keyword>
<reference evidence="4" key="2">
    <citation type="submission" date="2020-12" db="EMBL/GenBank/DDBJ databases">
        <title>New Spironucleus salmonicida genome in near-complete chromosomes.</title>
        <authorList>
            <person name="Xu F."/>
            <person name="Kurt Z."/>
            <person name="Jimenez-Gonzalez A."/>
            <person name="Astvaldsson A."/>
            <person name="Andersson J.O."/>
            <person name="Svard S.G."/>
        </authorList>
    </citation>
    <scope>NUCLEOTIDE SEQUENCE</scope>
    <source>
        <strain evidence="4">ATCC 50377</strain>
    </source>
</reference>
<keyword evidence="5" id="KW-1185">Reference proteome</keyword>
<keyword evidence="1" id="KW-0472">Membrane</keyword>
<proteinExistence type="predicted"/>
<name>V6LLB2_9EUKA</name>
<reference evidence="3 4" key="1">
    <citation type="journal article" date="2014" name="PLoS Genet.">
        <title>The Genome of Spironucleus salmonicida Highlights a Fish Pathogen Adapted to Fluctuating Environments.</title>
        <authorList>
            <person name="Xu F."/>
            <person name="Jerlstrom-Hultqvist J."/>
            <person name="Einarsson E."/>
            <person name="Astvaldsson A."/>
            <person name="Svard S.G."/>
            <person name="Andersson J.O."/>
        </authorList>
    </citation>
    <scope>NUCLEOTIDE SEQUENCE</scope>
    <source>
        <strain evidence="4">ATCC 50377</strain>
    </source>
</reference>
<evidence type="ECO:0008006" key="6">
    <source>
        <dbReference type="Google" id="ProtNLM"/>
    </source>
</evidence>
<accession>V6LLB2</accession>
<dbReference type="AlphaFoldDB" id="V6LLB2"/>
<dbReference type="EMBL" id="AUWU02000001">
    <property type="protein sequence ID" value="KAH0576942.1"/>
    <property type="molecule type" value="Genomic_DNA"/>
</dbReference>
<dbReference type="EMBL" id="KI546100">
    <property type="protein sequence ID" value="EST45342.1"/>
    <property type="molecule type" value="Genomic_DNA"/>
</dbReference>
<feature type="signal peptide" evidence="2">
    <location>
        <begin position="1"/>
        <end position="22"/>
    </location>
</feature>